<gene>
    <name evidence="1" type="ORF">Pcinc_041552</name>
</gene>
<evidence type="ECO:0000313" key="1">
    <source>
        <dbReference type="EMBL" id="KAK3851821.1"/>
    </source>
</evidence>
<keyword evidence="2" id="KW-1185">Reference proteome</keyword>
<comment type="caution">
    <text evidence="1">The sequence shown here is derived from an EMBL/GenBank/DDBJ whole genome shotgun (WGS) entry which is preliminary data.</text>
</comment>
<evidence type="ECO:0000313" key="2">
    <source>
        <dbReference type="Proteomes" id="UP001286313"/>
    </source>
</evidence>
<proteinExistence type="predicted"/>
<dbReference type="AlphaFoldDB" id="A0AAE1BJC3"/>
<reference evidence="1" key="1">
    <citation type="submission" date="2023-10" db="EMBL/GenBank/DDBJ databases">
        <title>Genome assemblies of two species of porcelain crab, Petrolisthes cinctipes and Petrolisthes manimaculis (Anomura: Porcellanidae).</title>
        <authorList>
            <person name="Angst P."/>
        </authorList>
    </citation>
    <scope>NUCLEOTIDE SEQUENCE</scope>
    <source>
        <strain evidence="1">PB745_01</strain>
        <tissue evidence="1">Gill</tissue>
    </source>
</reference>
<name>A0AAE1BJC3_PETCI</name>
<accession>A0AAE1BJC3</accession>
<protein>
    <submittedName>
        <fullName evidence="1">Uncharacterized protein</fullName>
    </submittedName>
</protein>
<dbReference type="Proteomes" id="UP001286313">
    <property type="component" value="Unassembled WGS sequence"/>
</dbReference>
<sequence length="99" mass="10353">MLKEVSGGVAADGRYPHTALVRAQSLREAGRLAIPAESNHVSLGRSPHQPGLAVELGGKSMTELLDEAPGASWNLCKASIMAAPALLLLLSGAHRQTQF</sequence>
<organism evidence="1 2">
    <name type="scientific">Petrolisthes cinctipes</name>
    <name type="common">Flat porcelain crab</name>
    <dbReference type="NCBI Taxonomy" id="88211"/>
    <lineage>
        <taxon>Eukaryota</taxon>
        <taxon>Metazoa</taxon>
        <taxon>Ecdysozoa</taxon>
        <taxon>Arthropoda</taxon>
        <taxon>Crustacea</taxon>
        <taxon>Multicrustacea</taxon>
        <taxon>Malacostraca</taxon>
        <taxon>Eumalacostraca</taxon>
        <taxon>Eucarida</taxon>
        <taxon>Decapoda</taxon>
        <taxon>Pleocyemata</taxon>
        <taxon>Anomura</taxon>
        <taxon>Galatheoidea</taxon>
        <taxon>Porcellanidae</taxon>
        <taxon>Petrolisthes</taxon>
    </lineage>
</organism>
<dbReference type="EMBL" id="JAWQEG010007710">
    <property type="protein sequence ID" value="KAK3851821.1"/>
    <property type="molecule type" value="Genomic_DNA"/>
</dbReference>